<dbReference type="eggNOG" id="KOG3400">
    <property type="taxonomic scope" value="Eukaryota"/>
</dbReference>
<evidence type="ECO:0000313" key="6">
    <source>
        <dbReference type="Proteomes" id="UP000001542"/>
    </source>
</evidence>
<dbReference type="InterPro" id="IPR012340">
    <property type="entry name" value="NA-bd_OB-fold"/>
</dbReference>
<dbReference type="PIRSF" id="PIRSF000779">
    <property type="entry name" value="RNA_pol_Rpb8"/>
    <property type="match status" value="1"/>
</dbReference>
<dbReference type="OMA" id="KEDDKGW"/>
<dbReference type="GO" id="GO:0006351">
    <property type="term" value="P:DNA-templated transcription"/>
    <property type="evidence" value="ECO:0007669"/>
    <property type="project" value="UniProtKB-UniRule"/>
</dbReference>
<accession>A2D8U6</accession>
<comment type="function">
    <text evidence="4">DNA-dependent RNA polymerase catalyzes the transcription of DNA into RNA using the four ribonucleoside triphosphates as substrates. Common component of RNA polymerases I, II and III which synthesize ribosomal RNA precursors, mRNA precursors and many functional non-coding RNAs, and small RNAs, such as 5S rRNA and tRNAs, respectively.</text>
</comment>
<dbReference type="VEuPathDB" id="TrichDB:TVAG_186530"/>
<evidence type="ECO:0000256" key="4">
    <source>
        <dbReference type="PIRNR" id="PIRNR000779"/>
    </source>
</evidence>
<keyword evidence="3 4" id="KW-0539">Nucleus</keyword>
<protein>
    <recommendedName>
        <fullName evidence="4">DNA-directed RNA polymerases I, II, and III subunit RPABC3</fullName>
    </recommendedName>
</protein>
<reference evidence="5" key="1">
    <citation type="submission" date="2006-10" db="EMBL/GenBank/DDBJ databases">
        <authorList>
            <person name="Amadeo P."/>
            <person name="Zhao Q."/>
            <person name="Wortman J."/>
            <person name="Fraser-Liggett C."/>
            <person name="Carlton J."/>
        </authorList>
    </citation>
    <scope>NUCLEOTIDE SEQUENCE</scope>
    <source>
        <strain evidence="5">G3</strain>
    </source>
</reference>
<dbReference type="GO" id="GO:0003899">
    <property type="term" value="F:DNA-directed RNA polymerase activity"/>
    <property type="evidence" value="ECO:0007669"/>
    <property type="project" value="UniProtKB-UniRule"/>
</dbReference>
<dbReference type="PANTHER" id="PTHR10917">
    <property type="entry name" value="DNA-DIRECTED RNA POLYMERASES I, II, AND III SUBUNIT RPABC3"/>
    <property type="match status" value="1"/>
</dbReference>
<sequence length="146" mass="16743">MSLLTKNFRCTAVDPDGKQFDDVSRIKATTDEGDYELVLDYNCFIYEIKQDQLFQLNISTQLHSDEASRAEEHWHPSIVENSTLAASYEYIMHGKVYNYEEQPETNRATVYVSYGGLLMSLTGDRNTIAGIQRGKEVYLLISRKSK</sequence>
<dbReference type="SMR" id="A2D8U6"/>
<evidence type="ECO:0000256" key="2">
    <source>
        <dbReference type="ARBA" id="ARBA00008912"/>
    </source>
</evidence>
<evidence type="ECO:0000256" key="1">
    <source>
        <dbReference type="ARBA" id="ARBA00004123"/>
    </source>
</evidence>
<dbReference type="VEuPathDB" id="TrichDB:TVAGG3_0388210"/>
<proteinExistence type="inferred from homology"/>
<name>A2D8U6_TRIV3</name>
<evidence type="ECO:0000313" key="5">
    <source>
        <dbReference type="EMBL" id="EAY23345.1"/>
    </source>
</evidence>
<dbReference type="AlphaFoldDB" id="A2D8U6"/>
<evidence type="ECO:0000256" key="3">
    <source>
        <dbReference type="ARBA" id="ARBA00023242"/>
    </source>
</evidence>
<dbReference type="GO" id="GO:0005666">
    <property type="term" value="C:RNA polymerase III complex"/>
    <property type="evidence" value="ECO:0000318"/>
    <property type="project" value="GO_Central"/>
</dbReference>
<reference evidence="5" key="2">
    <citation type="journal article" date="2007" name="Science">
        <title>Draft genome sequence of the sexually transmitted pathogen Trichomonas vaginalis.</title>
        <authorList>
            <person name="Carlton J.M."/>
            <person name="Hirt R.P."/>
            <person name="Silva J.C."/>
            <person name="Delcher A.L."/>
            <person name="Schatz M."/>
            <person name="Zhao Q."/>
            <person name="Wortman J.R."/>
            <person name="Bidwell S.L."/>
            <person name="Alsmark U.C.M."/>
            <person name="Besteiro S."/>
            <person name="Sicheritz-Ponten T."/>
            <person name="Noel C.J."/>
            <person name="Dacks J.B."/>
            <person name="Foster P.G."/>
            <person name="Simillion C."/>
            <person name="Van de Peer Y."/>
            <person name="Miranda-Saavedra D."/>
            <person name="Barton G.J."/>
            <person name="Westrop G.D."/>
            <person name="Mueller S."/>
            <person name="Dessi D."/>
            <person name="Fiori P.L."/>
            <person name="Ren Q."/>
            <person name="Paulsen I."/>
            <person name="Zhang H."/>
            <person name="Bastida-Corcuera F.D."/>
            <person name="Simoes-Barbosa A."/>
            <person name="Brown M.T."/>
            <person name="Hayes R.D."/>
            <person name="Mukherjee M."/>
            <person name="Okumura C.Y."/>
            <person name="Schneider R."/>
            <person name="Smith A.J."/>
            <person name="Vanacova S."/>
            <person name="Villalvazo M."/>
            <person name="Haas B.J."/>
            <person name="Pertea M."/>
            <person name="Feldblyum T.V."/>
            <person name="Utterback T.R."/>
            <person name="Shu C.L."/>
            <person name="Osoegawa K."/>
            <person name="de Jong P.J."/>
            <person name="Hrdy I."/>
            <person name="Horvathova L."/>
            <person name="Zubacova Z."/>
            <person name="Dolezal P."/>
            <person name="Malik S.B."/>
            <person name="Logsdon J.M. Jr."/>
            <person name="Henze K."/>
            <person name="Gupta A."/>
            <person name="Wang C.C."/>
            <person name="Dunne R.L."/>
            <person name="Upcroft J.A."/>
            <person name="Upcroft P."/>
            <person name="White O."/>
            <person name="Salzberg S.L."/>
            <person name="Tang P."/>
            <person name="Chiu C.-H."/>
            <person name="Lee Y.-S."/>
            <person name="Embley T.M."/>
            <person name="Coombs G.H."/>
            <person name="Mottram J.C."/>
            <person name="Tachezy J."/>
            <person name="Fraser-Liggett C.M."/>
            <person name="Johnson P.J."/>
        </authorList>
    </citation>
    <scope>NUCLEOTIDE SEQUENCE [LARGE SCALE GENOMIC DNA]</scope>
    <source>
        <strain evidence="5">G3</strain>
    </source>
</reference>
<dbReference type="STRING" id="5722.A2D8U6"/>
<keyword evidence="6" id="KW-1185">Reference proteome</keyword>
<gene>
    <name evidence="5" type="ORF">TVAG_186530</name>
</gene>
<dbReference type="GO" id="GO:0005665">
    <property type="term" value="C:RNA polymerase II, core complex"/>
    <property type="evidence" value="ECO:0000318"/>
    <property type="project" value="GO_Central"/>
</dbReference>
<dbReference type="Proteomes" id="UP000001542">
    <property type="component" value="Unassembled WGS sequence"/>
</dbReference>
<dbReference type="Pfam" id="PF03870">
    <property type="entry name" value="RNA_pol_Rpb8"/>
    <property type="match status" value="1"/>
</dbReference>
<dbReference type="GO" id="GO:0005736">
    <property type="term" value="C:RNA polymerase I complex"/>
    <property type="evidence" value="ECO:0000318"/>
    <property type="project" value="GO_Central"/>
</dbReference>
<dbReference type="PANTHER" id="PTHR10917:SF0">
    <property type="entry name" value="DNA-DIRECTED RNA POLYMERASES I, II, AND III SUBUNIT RPABC3"/>
    <property type="match status" value="1"/>
</dbReference>
<dbReference type="SUPFAM" id="SSF50249">
    <property type="entry name" value="Nucleic acid-binding proteins"/>
    <property type="match status" value="1"/>
</dbReference>
<dbReference type="Gene3D" id="2.40.50.140">
    <property type="entry name" value="Nucleic acid-binding proteins"/>
    <property type="match status" value="1"/>
</dbReference>
<comment type="similarity">
    <text evidence="2 4">Belongs to the eukaryotic RPB8 RNA polymerase subunit family.</text>
</comment>
<dbReference type="FunCoup" id="A2D8U6">
    <property type="interactions" value="471"/>
</dbReference>
<dbReference type="EMBL" id="DS113179">
    <property type="protein sequence ID" value="EAY23345.1"/>
    <property type="molecule type" value="Genomic_DNA"/>
</dbReference>
<organism evidence="5 6">
    <name type="scientific">Trichomonas vaginalis (strain ATCC PRA-98 / G3)</name>
    <dbReference type="NCBI Taxonomy" id="412133"/>
    <lineage>
        <taxon>Eukaryota</taxon>
        <taxon>Metamonada</taxon>
        <taxon>Parabasalia</taxon>
        <taxon>Trichomonadida</taxon>
        <taxon>Trichomonadidae</taxon>
        <taxon>Trichomonas</taxon>
    </lineage>
</organism>
<comment type="subcellular location">
    <subcellularLocation>
        <location evidence="1">Nucleus</location>
    </subcellularLocation>
</comment>
<dbReference type="InterPro" id="IPR005570">
    <property type="entry name" value="RPABC3"/>
</dbReference>
<dbReference type="OrthoDB" id="20018at2759"/>
<dbReference type="InParanoid" id="A2D8U6"/>
<dbReference type="SMART" id="SM00658">
    <property type="entry name" value="RPOL8c"/>
    <property type="match status" value="1"/>
</dbReference>
<dbReference type="KEGG" id="tva:5468907"/>
<dbReference type="RefSeq" id="XP_001584331.1">
    <property type="nucleotide sequence ID" value="XM_001584281.1"/>
</dbReference>